<dbReference type="EMBL" id="FNRV01000001">
    <property type="protein sequence ID" value="SED54386.1"/>
    <property type="molecule type" value="Genomic_DNA"/>
</dbReference>
<organism evidence="1 2">
    <name type="scientific">Pseudomonas mohnii</name>
    <dbReference type="NCBI Taxonomy" id="395600"/>
    <lineage>
        <taxon>Bacteria</taxon>
        <taxon>Pseudomonadati</taxon>
        <taxon>Pseudomonadota</taxon>
        <taxon>Gammaproteobacteria</taxon>
        <taxon>Pseudomonadales</taxon>
        <taxon>Pseudomonadaceae</taxon>
        <taxon>Pseudomonas</taxon>
    </lineage>
</organism>
<evidence type="ECO:0000313" key="2">
    <source>
        <dbReference type="Proteomes" id="UP000199665"/>
    </source>
</evidence>
<proteinExistence type="predicted"/>
<reference evidence="1 2" key="1">
    <citation type="submission" date="2016-10" db="EMBL/GenBank/DDBJ databases">
        <authorList>
            <person name="Varghese N."/>
            <person name="Submissions S."/>
        </authorList>
    </citation>
    <scope>NUCLEOTIDE SEQUENCE [LARGE SCALE GENOMIC DNA]</scope>
    <source>
        <strain evidence="1 2">DSM 18327</strain>
    </source>
</reference>
<accession>A0ABY0YGK1</accession>
<keyword evidence="2" id="KW-1185">Reference proteome</keyword>
<dbReference type="Proteomes" id="UP000199665">
    <property type="component" value="Unassembled WGS sequence"/>
</dbReference>
<evidence type="ECO:0000313" key="1">
    <source>
        <dbReference type="EMBL" id="SED54386.1"/>
    </source>
</evidence>
<protein>
    <submittedName>
        <fullName evidence="1">Uncharacterized protein</fullName>
    </submittedName>
</protein>
<gene>
    <name evidence="1" type="ORF">SAMN05216205_5516</name>
</gene>
<name>A0ABY0YGK1_9PSED</name>
<sequence>MNGHGYQGWEVTDGGVGGWRTAKRFKHFEA</sequence>
<comment type="caution">
    <text evidence="1">The sequence shown here is derived from an EMBL/GenBank/DDBJ whole genome shotgun (WGS) entry which is preliminary data.</text>
</comment>